<organism evidence="1 2">
    <name type="scientific">Dothidotthia symphoricarpi CBS 119687</name>
    <dbReference type="NCBI Taxonomy" id="1392245"/>
    <lineage>
        <taxon>Eukaryota</taxon>
        <taxon>Fungi</taxon>
        <taxon>Dikarya</taxon>
        <taxon>Ascomycota</taxon>
        <taxon>Pezizomycotina</taxon>
        <taxon>Dothideomycetes</taxon>
        <taxon>Pleosporomycetidae</taxon>
        <taxon>Pleosporales</taxon>
        <taxon>Dothidotthiaceae</taxon>
        <taxon>Dothidotthia</taxon>
    </lineage>
</organism>
<reference evidence="1" key="1">
    <citation type="journal article" date="2020" name="Stud. Mycol.">
        <title>101 Dothideomycetes genomes: a test case for predicting lifestyles and emergence of pathogens.</title>
        <authorList>
            <person name="Haridas S."/>
            <person name="Albert R."/>
            <person name="Binder M."/>
            <person name="Bloem J."/>
            <person name="Labutti K."/>
            <person name="Salamov A."/>
            <person name="Andreopoulos B."/>
            <person name="Baker S."/>
            <person name="Barry K."/>
            <person name="Bills G."/>
            <person name="Bluhm B."/>
            <person name="Cannon C."/>
            <person name="Castanera R."/>
            <person name="Culley D."/>
            <person name="Daum C."/>
            <person name="Ezra D."/>
            <person name="Gonzalez J."/>
            <person name="Henrissat B."/>
            <person name="Kuo A."/>
            <person name="Liang C."/>
            <person name="Lipzen A."/>
            <person name="Lutzoni F."/>
            <person name="Magnuson J."/>
            <person name="Mondo S."/>
            <person name="Nolan M."/>
            <person name="Ohm R."/>
            <person name="Pangilinan J."/>
            <person name="Park H.-J."/>
            <person name="Ramirez L."/>
            <person name="Alfaro M."/>
            <person name="Sun H."/>
            <person name="Tritt A."/>
            <person name="Yoshinaga Y."/>
            <person name="Zwiers L.-H."/>
            <person name="Turgeon B."/>
            <person name="Goodwin S."/>
            <person name="Spatafora J."/>
            <person name="Crous P."/>
            <person name="Grigoriev I."/>
        </authorList>
    </citation>
    <scope>NUCLEOTIDE SEQUENCE</scope>
    <source>
        <strain evidence="1">CBS 119687</strain>
    </source>
</reference>
<dbReference type="EMBL" id="ML977507">
    <property type="protein sequence ID" value="KAF2129056.1"/>
    <property type="molecule type" value="Genomic_DNA"/>
</dbReference>
<evidence type="ECO:0000313" key="1">
    <source>
        <dbReference type="EMBL" id="KAF2129056.1"/>
    </source>
</evidence>
<sequence length="207" mass="23218">MSTLTPLAPYDTRSARAAALAAHVSGPLSAAKLAAQGTRVLTWRATGITIPDTRVDIVLSNKPNKILFRDVPYGMLIDFCGTNIVNHYRAHPSSGSRRLILPASRCEGLGLDVVLSWMIMAYEQATHDIIPVEPYLANLLTFCCIERALNVLGLYNERGRVCRRLEYEISRRILPVHDLVEVWNTLPQGSYWVGKILDHIRRRLVTK</sequence>
<keyword evidence="2" id="KW-1185">Reference proteome</keyword>
<dbReference type="RefSeq" id="XP_033523445.1">
    <property type="nucleotide sequence ID" value="XM_033671543.1"/>
</dbReference>
<accession>A0A6A6ABU3</accession>
<dbReference type="Proteomes" id="UP000799771">
    <property type="component" value="Unassembled WGS sequence"/>
</dbReference>
<proteinExistence type="predicted"/>
<dbReference type="OrthoDB" id="10659121at2759"/>
<dbReference type="AlphaFoldDB" id="A0A6A6ABU3"/>
<protein>
    <submittedName>
        <fullName evidence="1">Uncharacterized protein</fullName>
    </submittedName>
</protein>
<dbReference type="GeneID" id="54411975"/>
<name>A0A6A6ABU3_9PLEO</name>
<evidence type="ECO:0000313" key="2">
    <source>
        <dbReference type="Proteomes" id="UP000799771"/>
    </source>
</evidence>
<gene>
    <name evidence="1" type="ORF">P153DRAFT_397249</name>
</gene>